<sequence length="91" mass="10218">MAGLRESGNEPPCSPKASYKYKRLTMTDYYSIEVTHYLELSHSRMELVSVDGMLDNVDVTKGSRQPHAGVESGGSLSHLRLLRISREEEGY</sequence>
<proteinExistence type="predicted"/>
<name>A0ABQ8TYK0_PERAM</name>
<evidence type="ECO:0000313" key="1">
    <source>
        <dbReference type="EMBL" id="KAJ4450931.1"/>
    </source>
</evidence>
<evidence type="ECO:0000313" key="2">
    <source>
        <dbReference type="Proteomes" id="UP001148838"/>
    </source>
</evidence>
<dbReference type="Proteomes" id="UP001148838">
    <property type="component" value="Unassembled WGS sequence"/>
</dbReference>
<keyword evidence="2" id="KW-1185">Reference proteome</keyword>
<comment type="caution">
    <text evidence="1">The sequence shown here is derived from an EMBL/GenBank/DDBJ whole genome shotgun (WGS) entry which is preliminary data.</text>
</comment>
<dbReference type="EMBL" id="JAJSOF020000001">
    <property type="protein sequence ID" value="KAJ4450931.1"/>
    <property type="molecule type" value="Genomic_DNA"/>
</dbReference>
<reference evidence="1 2" key="1">
    <citation type="journal article" date="2022" name="Allergy">
        <title>Genome assembly and annotation of Periplaneta americana reveal a comprehensive cockroach allergen profile.</title>
        <authorList>
            <person name="Wang L."/>
            <person name="Xiong Q."/>
            <person name="Saelim N."/>
            <person name="Wang L."/>
            <person name="Nong W."/>
            <person name="Wan A.T."/>
            <person name="Shi M."/>
            <person name="Liu X."/>
            <person name="Cao Q."/>
            <person name="Hui J.H.L."/>
            <person name="Sookrung N."/>
            <person name="Leung T.F."/>
            <person name="Tungtrongchitr A."/>
            <person name="Tsui S.K.W."/>
        </authorList>
    </citation>
    <scope>NUCLEOTIDE SEQUENCE [LARGE SCALE GENOMIC DNA]</scope>
    <source>
        <strain evidence="1">PWHHKU_190912</strain>
    </source>
</reference>
<protein>
    <submittedName>
        <fullName evidence="1">Uncharacterized protein</fullName>
    </submittedName>
</protein>
<organism evidence="1 2">
    <name type="scientific">Periplaneta americana</name>
    <name type="common">American cockroach</name>
    <name type="synonym">Blatta americana</name>
    <dbReference type="NCBI Taxonomy" id="6978"/>
    <lineage>
        <taxon>Eukaryota</taxon>
        <taxon>Metazoa</taxon>
        <taxon>Ecdysozoa</taxon>
        <taxon>Arthropoda</taxon>
        <taxon>Hexapoda</taxon>
        <taxon>Insecta</taxon>
        <taxon>Pterygota</taxon>
        <taxon>Neoptera</taxon>
        <taxon>Polyneoptera</taxon>
        <taxon>Dictyoptera</taxon>
        <taxon>Blattodea</taxon>
        <taxon>Blattoidea</taxon>
        <taxon>Blattidae</taxon>
        <taxon>Blattinae</taxon>
        <taxon>Periplaneta</taxon>
    </lineage>
</organism>
<accession>A0ABQ8TYK0</accession>
<gene>
    <name evidence="1" type="ORF">ANN_02366</name>
</gene>